<keyword evidence="4 5" id="KW-0067">ATP-binding</keyword>
<evidence type="ECO:0000313" key="9">
    <source>
        <dbReference type="Proteomes" id="UP000240542"/>
    </source>
</evidence>
<sequence length="448" mass="46633">MPDSLREGDPTQVGTYRLHGRIGSGGMGRVYLGHSRGGHTVAVKVVRPELADDAHFRRRFAAEVAAARTVGGIFAAQVVDADPGGDPPWLATAYIPGPSLHAAVAEHGPLPPASVAALGAGLAEGLAAVHGCGVVHRDLKPANVLLADDGPRLIDFGIARAMDATSYTQTSTVLGTAAFMSPEQAAGSAVGYPGDVFSLGCVLAFAATGRSPFGEGPGHAVAYRVVHADPDLTGLPAPFADLVADCLAKDPAARPAPEQVLERLAGSAVPGNGHAQGRWLPDAVTEVITMYKTRVSTLVTPPVRPAAPDRPATKSTPGRVVARPIPRPGEKKGRWLRAGLALLVAATAVLMLYAGHPPFASWADRWLIGGTANLELRDCAAEIDGSLTEVSCGDPEAEYGVFAEHHWNSDAPRPGDERATCAEVDGWDPETGRAVQAWNHIACLEELP</sequence>
<keyword evidence="8" id="KW-0723">Serine/threonine-protein kinase</keyword>
<organism evidence="8 9">
    <name type="scientific">Murinocardiopsis flavida</name>
    <dbReference type="NCBI Taxonomy" id="645275"/>
    <lineage>
        <taxon>Bacteria</taxon>
        <taxon>Bacillati</taxon>
        <taxon>Actinomycetota</taxon>
        <taxon>Actinomycetes</taxon>
        <taxon>Streptosporangiales</taxon>
        <taxon>Nocardiopsidaceae</taxon>
        <taxon>Murinocardiopsis</taxon>
    </lineage>
</organism>
<evidence type="ECO:0000256" key="2">
    <source>
        <dbReference type="ARBA" id="ARBA00022741"/>
    </source>
</evidence>
<feature type="domain" description="Protein kinase" evidence="7">
    <location>
        <begin position="16"/>
        <end position="269"/>
    </location>
</feature>
<feature type="binding site" evidence="5">
    <location>
        <position position="44"/>
    </location>
    <ligand>
        <name>ATP</name>
        <dbReference type="ChEBI" id="CHEBI:30616"/>
    </ligand>
</feature>
<feature type="region of interest" description="Disordered" evidence="6">
    <location>
        <begin position="301"/>
        <end position="326"/>
    </location>
</feature>
<protein>
    <submittedName>
        <fullName evidence="8">Serine/threonine protein kinase</fullName>
    </submittedName>
</protein>
<reference evidence="8 9" key="1">
    <citation type="submission" date="2018-03" db="EMBL/GenBank/DDBJ databases">
        <title>Genomic Encyclopedia of Archaeal and Bacterial Type Strains, Phase II (KMG-II): from individual species to whole genera.</title>
        <authorList>
            <person name="Goeker M."/>
        </authorList>
    </citation>
    <scope>NUCLEOTIDE SEQUENCE [LARGE SCALE GENOMIC DNA]</scope>
    <source>
        <strain evidence="8 9">DSM 45312</strain>
    </source>
</reference>
<dbReference type="AlphaFoldDB" id="A0A2P8DUX8"/>
<dbReference type="PROSITE" id="PS00107">
    <property type="entry name" value="PROTEIN_KINASE_ATP"/>
    <property type="match status" value="1"/>
</dbReference>
<dbReference type="PANTHER" id="PTHR43289:SF34">
    <property type="entry name" value="SERINE_THREONINE-PROTEIN KINASE YBDM-RELATED"/>
    <property type="match status" value="1"/>
</dbReference>
<dbReference type="GO" id="GO:0004674">
    <property type="term" value="F:protein serine/threonine kinase activity"/>
    <property type="evidence" value="ECO:0007669"/>
    <property type="project" value="UniProtKB-KW"/>
</dbReference>
<evidence type="ECO:0000313" key="8">
    <source>
        <dbReference type="EMBL" id="PSL01028.1"/>
    </source>
</evidence>
<keyword evidence="3 8" id="KW-0418">Kinase</keyword>
<evidence type="ECO:0000256" key="6">
    <source>
        <dbReference type="SAM" id="MobiDB-lite"/>
    </source>
</evidence>
<dbReference type="InterPro" id="IPR000719">
    <property type="entry name" value="Prot_kinase_dom"/>
</dbReference>
<keyword evidence="9" id="KW-1185">Reference proteome</keyword>
<proteinExistence type="predicted"/>
<dbReference type="Pfam" id="PF00069">
    <property type="entry name" value="Pkinase"/>
    <property type="match status" value="1"/>
</dbReference>
<dbReference type="PANTHER" id="PTHR43289">
    <property type="entry name" value="MITOGEN-ACTIVATED PROTEIN KINASE KINASE KINASE 20-RELATED"/>
    <property type="match status" value="1"/>
</dbReference>
<evidence type="ECO:0000256" key="4">
    <source>
        <dbReference type="ARBA" id="ARBA00022840"/>
    </source>
</evidence>
<dbReference type="InterPro" id="IPR011009">
    <property type="entry name" value="Kinase-like_dom_sf"/>
</dbReference>
<dbReference type="PROSITE" id="PS50011">
    <property type="entry name" value="PROTEIN_KINASE_DOM"/>
    <property type="match status" value="1"/>
</dbReference>
<evidence type="ECO:0000256" key="3">
    <source>
        <dbReference type="ARBA" id="ARBA00022777"/>
    </source>
</evidence>
<dbReference type="SMART" id="SM00220">
    <property type="entry name" value="S_TKc"/>
    <property type="match status" value="1"/>
</dbReference>
<dbReference type="Proteomes" id="UP000240542">
    <property type="component" value="Unassembled WGS sequence"/>
</dbReference>
<dbReference type="EMBL" id="PYGA01000001">
    <property type="protein sequence ID" value="PSL01028.1"/>
    <property type="molecule type" value="Genomic_DNA"/>
</dbReference>
<keyword evidence="2 5" id="KW-0547">Nucleotide-binding</keyword>
<comment type="caution">
    <text evidence="8">The sequence shown here is derived from an EMBL/GenBank/DDBJ whole genome shotgun (WGS) entry which is preliminary data.</text>
</comment>
<dbReference type="InterPro" id="IPR017441">
    <property type="entry name" value="Protein_kinase_ATP_BS"/>
</dbReference>
<evidence type="ECO:0000259" key="7">
    <source>
        <dbReference type="PROSITE" id="PS50011"/>
    </source>
</evidence>
<dbReference type="Gene3D" id="1.10.510.10">
    <property type="entry name" value="Transferase(Phosphotransferase) domain 1"/>
    <property type="match status" value="1"/>
</dbReference>
<evidence type="ECO:0000256" key="5">
    <source>
        <dbReference type="PROSITE-ProRule" id="PRU10141"/>
    </source>
</evidence>
<accession>A0A2P8DUX8</accession>
<dbReference type="RefSeq" id="WP_211301103.1">
    <property type="nucleotide sequence ID" value="NZ_PYGA01000001.1"/>
</dbReference>
<name>A0A2P8DUX8_9ACTN</name>
<dbReference type="GO" id="GO:0005524">
    <property type="term" value="F:ATP binding"/>
    <property type="evidence" value="ECO:0007669"/>
    <property type="project" value="UniProtKB-UniRule"/>
</dbReference>
<dbReference type="CDD" id="cd14014">
    <property type="entry name" value="STKc_PknB_like"/>
    <property type="match status" value="1"/>
</dbReference>
<dbReference type="SUPFAM" id="SSF56112">
    <property type="entry name" value="Protein kinase-like (PK-like)"/>
    <property type="match status" value="1"/>
</dbReference>
<keyword evidence="1" id="KW-0808">Transferase</keyword>
<gene>
    <name evidence="8" type="ORF">CLV63_101507</name>
</gene>
<dbReference type="InterPro" id="IPR008271">
    <property type="entry name" value="Ser/Thr_kinase_AS"/>
</dbReference>
<dbReference type="PROSITE" id="PS00108">
    <property type="entry name" value="PROTEIN_KINASE_ST"/>
    <property type="match status" value="1"/>
</dbReference>
<evidence type="ECO:0000256" key="1">
    <source>
        <dbReference type="ARBA" id="ARBA00022679"/>
    </source>
</evidence>
<dbReference type="Gene3D" id="3.30.200.20">
    <property type="entry name" value="Phosphorylase Kinase, domain 1"/>
    <property type="match status" value="1"/>
</dbReference>